<dbReference type="EMBL" id="CP089982">
    <property type="protein sequence ID" value="WXA90251.1"/>
    <property type="molecule type" value="Genomic_DNA"/>
</dbReference>
<evidence type="ECO:0000313" key="2">
    <source>
        <dbReference type="Proteomes" id="UP001379533"/>
    </source>
</evidence>
<organism evidence="1 2">
    <name type="scientific">Pendulispora brunnea</name>
    <dbReference type="NCBI Taxonomy" id="2905690"/>
    <lineage>
        <taxon>Bacteria</taxon>
        <taxon>Pseudomonadati</taxon>
        <taxon>Myxococcota</taxon>
        <taxon>Myxococcia</taxon>
        <taxon>Myxococcales</taxon>
        <taxon>Sorangiineae</taxon>
        <taxon>Pendulisporaceae</taxon>
        <taxon>Pendulispora</taxon>
    </lineage>
</organism>
<reference evidence="1 2" key="1">
    <citation type="submission" date="2021-12" db="EMBL/GenBank/DDBJ databases">
        <title>Discovery of the Pendulisporaceae a myxobacterial family with distinct sporulation behavior and unique specialized metabolism.</title>
        <authorList>
            <person name="Garcia R."/>
            <person name="Popoff A."/>
            <person name="Bader C.D."/>
            <person name="Loehr J."/>
            <person name="Walesch S."/>
            <person name="Walt C."/>
            <person name="Boldt J."/>
            <person name="Bunk B."/>
            <person name="Haeckl F.J.F.P.J."/>
            <person name="Gunesch A.P."/>
            <person name="Birkelbach J."/>
            <person name="Nuebel U."/>
            <person name="Pietschmann T."/>
            <person name="Bach T."/>
            <person name="Mueller R."/>
        </authorList>
    </citation>
    <scope>NUCLEOTIDE SEQUENCE [LARGE SCALE GENOMIC DNA]</scope>
    <source>
        <strain evidence="1 2">MSr12523</strain>
    </source>
</reference>
<keyword evidence="2" id="KW-1185">Reference proteome</keyword>
<dbReference type="InterPro" id="IPR057561">
    <property type="entry name" value="NADase_transloc"/>
</dbReference>
<accession>A0ABZ2JV58</accession>
<protein>
    <submittedName>
        <fullName evidence="1">Uncharacterized protein</fullName>
    </submittedName>
</protein>
<evidence type="ECO:0000313" key="1">
    <source>
        <dbReference type="EMBL" id="WXA90251.1"/>
    </source>
</evidence>
<dbReference type="Proteomes" id="UP001379533">
    <property type="component" value="Chromosome"/>
</dbReference>
<dbReference type="InterPro" id="IPR008979">
    <property type="entry name" value="Galactose-bd-like_sf"/>
</dbReference>
<dbReference type="Gene3D" id="2.60.120.260">
    <property type="entry name" value="Galactose-binding domain-like"/>
    <property type="match status" value="1"/>
</dbReference>
<dbReference type="NCBIfam" id="NF047619">
    <property type="entry name" value="NADase_discoid"/>
    <property type="match status" value="1"/>
</dbReference>
<gene>
    <name evidence="1" type="ORF">LZC95_27785</name>
</gene>
<proteinExistence type="predicted"/>
<name>A0ABZ2JV58_9BACT</name>
<dbReference type="SUPFAM" id="SSF49785">
    <property type="entry name" value="Galactose-binding domain-like"/>
    <property type="match status" value="1"/>
</dbReference>
<sequence length="413" mass="45582">MSQRLKLALVMVMAAIGMMAALRFLSHSTSAEPLRAASDDASADVVDAGAPLPLVDLLHRTHAAVAVSSQVKGEKERPEHLVDGRPETAWQSRPNDLVGAWIQFRTSPATTVKRIGLTVGYDAISPKHGDLFTLNHRIAKVLVRRDGVILGQWALDVENRGVQYFDVEASGGEYKLEILEVKPGRKKEWREVCVSELVVLGTSDVLVDEHVPVVEVGDLAVNERFPLVADAVPSPADRCNDKSLHDWNGGMAVWNTCPGDEQNVDFTPDAVFQELVAYEGWMNHFEARVNGKWFVLPLEFSHEPFGDTHGGQEARVMEAKVEQSHLWLRVRYAKDDFRKFDEHGNGVYPATAVYSEKTMVCRKSGSDLRCLVEETATASERVGGKLADAKWTTTQTVRMGTSGRVIVANAIDL</sequence>
<dbReference type="RefSeq" id="WP_394840864.1">
    <property type="nucleotide sequence ID" value="NZ_CP089982.1"/>
</dbReference>